<keyword evidence="1" id="KW-1015">Disulfide bond</keyword>
<dbReference type="InterPro" id="IPR016186">
    <property type="entry name" value="C-type_lectin-like/link_sf"/>
</dbReference>
<dbReference type="InterPro" id="IPR018378">
    <property type="entry name" value="C-type_lectin_CS"/>
</dbReference>
<dbReference type="PROSITE" id="PS50041">
    <property type="entry name" value="C_TYPE_LECTIN_2"/>
    <property type="match status" value="1"/>
</dbReference>
<dbReference type="PROSITE" id="PS00615">
    <property type="entry name" value="C_TYPE_LECTIN_1"/>
    <property type="match status" value="1"/>
</dbReference>
<sequence length="139" mass="16393">MARKKARWVAEDLFSSTWLQYENKCFYLSHVEKSWDGARLTCENNYGSRLVEVGSSFENDFLKNEATVYGQSYWLGGSDTQTQGTWMWVSSQTTFTFTDWFEGEPSSYPLEDCVRMTKPTFKWGDFYCSTQYRFICEQK</sequence>
<evidence type="ECO:0000313" key="3">
    <source>
        <dbReference type="EMBL" id="VDI23307.1"/>
    </source>
</evidence>
<accession>A0A8B6DRZ6</accession>
<comment type="caution">
    <text evidence="3">The sequence shown here is derived from an EMBL/GenBank/DDBJ whole genome shotgun (WGS) entry which is preliminary data.</text>
</comment>
<dbReference type="SUPFAM" id="SSF56436">
    <property type="entry name" value="C-type lectin-like"/>
    <property type="match status" value="1"/>
</dbReference>
<reference evidence="3" key="1">
    <citation type="submission" date="2018-11" db="EMBL/GenBank/DDBJ databases">
        <authorList>
            <person name="Alioto T."/>
            <person name="Alioto T."/>
        </authorList>
    </citation>
    <scope>NUCLEOTIDE SEQUENCE</scope>
</reference>
<dbReference type="SMART" id="SM00034">
    <property type="entry name" value="CLECT"/>
    <property type="match status" value="1"/>
</dbReference>
<organism evidence="3 4">
    <name type="scientific">Mytilus galloprovincialis</name>
    <name type="common">Mediterranean mussel</name>
    <dbReference type="NCBI Taxonomy" id="29158"/>
    <lineage>
        <taxon>Eukaryota</taxon>
        <taxon>Metazoa</taxon>
        <taxon>Spiralia</taxon>
        <taxon>Lophotrochozoa</taxon>
        <taxon>Mollusca</taxon>
        <taxon>Bivalvia</taxon>
        <taxon>Autobranchia</taxon>
        <taxon>Pteriomorphia</taxon>
        <taxon>Mytilida</taxon>
        <taxon>Mytiloidea</taxon>
        <taxon>Mytilidae</taxon>
        <taxon>Mytilinae</taxon>
        <taxon>Mytilus</taxon>
    </lineage>
</organism>
<gene>
    <name evidence="3" type="ORF">MGAL_10B007619</name>
</gene>
<dbReference type="CDD" id="cd00037">
    <property type="entry name" value="CLECT"/>
    <property type="match status" value="1"/>
</dbReference>
<dbReference type="AlphaFoldDB" id="A0A8B6DRZ6"/>
<dbReference type="PANTHER" id="PTHR22803">
    <property type="entry name" value="MANNOSE, PHOSPHOLIPASE, LECTIN RECEPTOR RELATED"/>
    <property type="match status" value="1"/>
</dbReference>
<dbReference type="InterPro" id="IPR001304">
    <property type="entry name" value="C-type_lectin-like"/>
</dbReference>
<protein>
    <recommendedName>
        <fullName evidence="2">C-type lectin domain-containing protein</fullName>
    </recommendedName>
</protein>
<dbReference type="OrthoDB" id="6126523at2759"/>
<proteinExistence type="predicted"/>
<evidence type="ECO:0000313" key="4">
    <source>
        <dbReference type="Proteomes" id="UP000596742"/>
    </source>
</evidence>
<dbReference type="Proteomes" id="UP000596742">
    <property type="component" value="Unassembled WGS sequence"/>
</dbReference>
<dbReference type="EMBL" id="UYJE01003917">
    <property type="protein sequence ID" value="VDI23307.1"/>
    <property type="molecule type" value="Genomic_DNA"/>
</dbReference>
<evidence type="ECO:0000259" key="2">
    <source>
        <dbReference type="PROSITE" id="PS50041"/>
    </source>
</evidence>
<dbReference type="Pfam" id="PF00059">
    <property type="entry name" value="Lectin_C"/>
    <property type="match status" value="1"/>
</dbReference>
<dbReference type="InterPro" id="IPR016187">
    <property type="entry name" value="CTDL_fold"/>
</dbReference>
<dbReference type="Gene3D" id="3.10.100.10">
    <property type="entry name" value="Mannose-Binding Protein A, subunit A"/>
    <property type="match status" value="1"/>
</dbReference>
<evidence type="ECO:0000256" key="1">
    <source>
        <dbReference type="ARBA" id="ARBA00023157"/>
    </source>
</evidence>
<dbReference type="InterPro" id="IPR050111">
    <property type="entry name" value="C-type_lectin/snaclec_domain"/>
</dbReference>
<name>A0A8B6DRZ6_MYTGA</name>
<feature type="domain" description="C-type lectin" evidence="2">
    <location>
        <begin position="21"/>
        <end position="137"/>
    </location>
</feature>
<keyword evidence="4" id="KW-1185">Reference proteome</keyword>